<evidence type="ECO:0000259" key="8">
    <source>
        <dbReference type="SMART" id="SM00576"/>
    </source>
</evidence>
<dbReference type="PANTHER" id="PTHR46338">
    <property type="entry name" value="TRANSCRIPTION INITIATION FACTOR TFIID SUBUNIT 8"/>
    <property type="match status" value="1"/>
</dbReference>
<organism evidence="9 10">
    <name type="scientific">Trapa natans</name>
    <name type="common">Water chestnut</name>
    <dbReference type="NCBI Taxonomy" id="22666"/>
    <lineage>
        <taxon>Eukaryota</taxon>
        <taxon>Viridiplantae</taxon>
        <taxon>Streptophyta</taxon>
        <taxon>Embryophyta</taxon>
        <taxon>Tracheophyta</taxon>
        <taxon>Spermatophyta</taxon>
        <taxon>Magnoliopsida</taxon>
        <taxon>eudicotyledons</taxon>
        <taxon>Gunneridae</taxon>
        <taxon>Pentapetalae</taxon>
        <taxon>rosids</taxon>
        <taxon>malvids</taxon>
        <taxon>Myrtales</taxon>
        <taxon>Lythraceae</taxon>
        <taxon>Trapa</taxon>
    </lineage>
</organism>
<dbReference type="GO" id="GO:0005669">
    <property type="term" value="C:transcription factor TFIID complex"/>
    <property type="evidence" value="ECO:0007669"/>
    <property type="project" value="InterPro"/>
</dbReference>
<dbReference type="InterPro" id="IPR037818">
    <property type="entry name" value="TAF8"/>
</dbReference>
<dbReference type="Pfam" id="PF10406">
    <property type="entry name" value="TAF8_C"/>
    <property type="match status" value="1"/>
</dbReference>
<sequence>MNNGGGANTHPDNEHASTNKPADDGFGLAVARVAVAQICESVGFGGSRGSTLDSLADIAVRYIRDIGMASRFYSNLAGRCQCNVFDIIRTLEDLGNFQGFSCASAVRNCIAGSGTMKDIMEHVEMAEEIPFAHTLPWFPIARERRPIPSFDRLGEIPPGNHIPSWLPALPDPHTYKRTLVWNERKPDPRAEKLEQVKQRRKAERALLNLQQRMAIYGQGGASASSYVPNVDVKGTQFMVKEGSVKFAPPLQMGEEDVSVLNVPDVLADRLTTENHGSIMEAFVSAIDAMRDQFSDDANEDEVGRSKVLPDRRHSVRFKFKMSKKVLGHSLDLDIRNRIIGKHFSVIEREEERDDKKRRAACILKQSMENPEELTQL</sequence>
<evidence type="ECO:0000256" key="6">
    <source>
        <dbReference type="ARBA" id="ARBA00023242"/>
    </source>
</evidence>
<dbReference type="PANTHER" id="PTHR46338:SF1">
    <property type="entry name" value="TRANSCRIPTION INITIATION FACTOR TFIID SUBUNIT 8"/>
    <property type="match status" value="1"/>
</dbReference>
<feature type="region of interest" description="Disordered" evidence="7">
    <location>
        <begin position="1"/>
        <end position="21"/>
    </location>
</feature>
<keyword evidence="4" id="KW-0805">Transcription regulation</keyword>
<dbReference type="Gene3D" id="1.10.20.10">
    <property type="entry name" value="Histone, subunit A"/>
    <property type="match status" value="1"/>
</dbReference>
<evidence type="ECO:0000256" key="1">
    <source>
        <dbReference type="ARBA" id="ARBA00004123"/>
    </source>
</evidence>
<evidence type="ECO:0000313" key="9">
    <source>
        <dbReference type="EMBL" id="KAK4798831.1"/>
    </source>
</evidence>
<dbReference type="Proteomes" id="UP001346149">
    <property type="component" value="Unassembled WGS sequence"/>
</dbReference>
<evidence type="ECO:0000256" key="7">
    <source>
        <dbReference type="SAM" id="MobiDB-lite"/>
    </source>
</evidence>
<gene>
    <name evidence="9" type="ORF">SAY86_031157</name>
</gene>
<proteinExistence type="inferred from homology"/>
<feature type="domain" description="Bromodomain associated" evidence="8">
    <location>
        <begin position="24"/>
        <end position="100"/>
    </location>
</feature>
<evidence type="ECO:0000313" key="10">
    <source>
        <dbReference type="Proteomes" id="UP001346149"/>
    </source>
</evidence>
<dbReference type="InterPro" id="IPR019473">
    <property type="entry name" value="TFIID_su8_C"/>
</dbReference>
<protein>
    <recommendedName>
        <fullName evidence="3">Transcription initiation factor TFIID subunit 8</fullName>
    </recommendedName>
</protein>
<dbReference type="CDD" id="cd08049">
    <property type="entry name" value="TAF8"/>
    <property type="match status" value="1"/>
</dbReference>
<evidence type="ECO:0000256" key="4">
    <source>
        <dbReference type="ARBA" id="ARBA00023015"/>
    </source>
</evidence>
<comment type="caution">
    <text evidence="9">The sequence shown here is derived from an EMBL/GenBank/DDBJ whole genome shotgun (WGS) entry which is preliminary data.</text>
</comment>
<dbReference type="InterPro" id="IPR006565">
    <property type="entry name" value="BTP"/>
</dbReference>
<feature type="compositionally biased region" description="Basic and acidic residues" evidence="7">
    <location>
        <begin position="11"/>
        <end position="21"/>
    </location>
</feature>
<comment type="similarity">
    <text evidence="2">Belongs to the TAF8 family.</text>
</comment>
<dbReference type="Pfam" id="PF07524">
    <property type="entry name" value="Bromo_TP"/>
    <property type="match status" value="1"/>
</dbReference>
<comment type="subcellular location">
    <subcellularLocation>
        <location evidence="1">Nucleus</location>
    </subcellularLocation>
</comment>
<evidence type="ECO:0000256" key="3">
    <source>
        <dbReference type="ARBA" id="ARBA00017307"/>
    </source>
</evidence>
<accession>A0AAN7MPI1</accession>
<evidence type="ECO:0000256" key="2">
    <source>
        <dbReference type="ARBA" id="ARBA00008767"/>
    </source>
</evidence>
<evidence type="ECO:0000256" key="5">
    <source>
        <dbReference type="ARBA" id="ARBA00023163"/>
    </source>
</evidence>
<dbReference type="InterPro" id="IPR009072">
    <property type="entry name" value="Histone-fold"/>
</dbReference>
<dbReference type="SMART" id="SM00576">
    <property type="entry name" value="BTP"/>
    <property type="match status" value="1"/>
</dbReference>
<keyword evidence="5" id="KW-0804">Transcription</keyword>
<dbReference type="GO" id="GO:0046982">
    <property type="term" value="F:protein heterodimerization activity"/>
    <property type="evidence" value="ECO:0007669"/>
    <property type="project" value="InterPro"/>
</dbReference>
<keyword evidence="6" id="KW-0539">Nucleus</keyword>
<keyword evidence="10" id="KW-1185">Reference proteome</keyword>
<dbReference type="AlphaFoldDB" id="A0AAN7MPI1"/>
<reference evidence="9 10" key="1">
    <citation type="journal article" date="2023" name="Hortic Res">
        <title>Pangenome of water caltrop reveals structural variations and asymmetric subgenome divergence after allopolyploidization.</title>
        <authorList>
            <person name="Zhang X."/>
            <person name="Chen Y."/>
            <person name="Wang L."/>
            <person name="Yuan Y."/>
            <person name="Fang M."/>
            <person name="Shi L."/>
            <person name="Lu R."/>
            <person name="Comes H.P."/>
            <person name="Ma Y."/>
            <person name="Chen Y."/>
            <person name="Huang G."/>
            <person name="Zhou Y."/>
            <person name="Zheng Z."/>
            <person name="Qiu Y."/>
        </authorList>
    </citation>
    <scope>NUCLEOTIDE SEQUENCE [LARGE SCALE GENOMIC DNA]</scope>
    <source>
        <strain evidence="9">F231</strain>
    </source>
</reference>
<name>A0AAN7MPI1_TRANT</name>
<dbReference type="EMBL" id="JAXQNO010000005">
    <property type="protein sequence ID" value="KAK4798831.1"/>
    <property type="molecule type" value="Genomic_DNA"/>
</dbReference>